<organism evidence="1 2">
    <name type="scientific">Artemia franciscana</name>
    <name type="common">Brine shrimp</name>
    <name type="synonym">Artemia sanfranciscana</name>
    <dbReference type="NCBI Taxonomy" id="6661"/>
    <lineage>
        <taxon>Eukaryota</taxon>
        <taxon>Metazoa</taxon>
        <taxon>Ecdysozoa</taxon>
        <taxon>Arthropoda</taxon>
        <taxon>Crustacea</taxon>
        <taxon>Branchiopoda</taxon>
        <taxon>Anostraca</taxon>
        <taxon>Artemiidae</taxon>
        <taxon>Artemia</taxon>
    </lineage>
</organism>
<reference evidence="1" key="1">
    <citation type="submission" date="2023-07" db="EMBL/GenBank/DDBJ databases">
        <title>Chromosome-level genome assembly of Artemia franciscana.</title>
        <authorList>
            <person name="Jo E."/>
        </authorList>
    </citation>
    <scope>NUCLEOTIDE SEQUENCE</scope>
    <source>
        <tissue evidence="1">Whole body</tissue>
    </source>
</reference>
<protein>
    <submittedName>
        <fullName evidence="1">Uncharacterized protein</fullName>
    </submittedName>
</protein>
<evidence type="ECO:0000313" key="1">
    <source>
        <dbReference type="EMBL" id="KAK2716804.1"/>
    </source>
</evidence>
<gene>
    <name evidence="1" type="ORF">QYM36_007073</name>
</gene>
<evidence type="ECO:0000313" key="2">
    <source>
        <dbReference type="Proteomes" id="UP001187531"/>
    </source>
</evidence>
<keyword evidence="2" id="KW-1185">Reference proteome</keyword>
<dbReference type="AlphaFoldDB" id="A0AA88L8L4"/>
<dbReference type="Proteomes" id="UP001187531">
    <property type="component" value="Unassembled WGS sequence"/>
</dbReference>
<comment type="caution">
    <text evidence="1">The sequence shown here is derived from an EMBL/GenBank/DDBJ whole genome shotgun (WGS) entry which is preliminary data.</text>
</comment>
<accession>A0AA88L8L4</accession>
<sequence>MKPRKKIRYMDTSVSNESSLCDFTVGPITVDNIKDNGERILNCSLADNLAIANTWFQRPNIAKHIWCSNDVSTKKILDYIIIHRRWLLSVQNFGTYHGAKLGNTSHRLVAKKIRLRLKATKPSQAAWEIDTYHI</sequence>
<proteinExistence type="predicted"/>
<dbReference type="EMBL" id="JAVRJZ010000011">
    <property type="protein sequence ID" value="KAK2716804.1"/>
    <property type="molecule type" value="Genomic_DNA"/>
</dbReference>
<name>A0AA88L8L4_ARTSF</name>